<protein>
    <submittedName>
        <fullName evidence="1">Uncharacterized protein</fullName>
    </submittedName>
</protein>
<reference evidence="1" key="2">
    <citation type="journal article" date="2015" name="Fish Shellfish Immunol.">
        <title>Early steps in the European eel (Anguilla anguilla)-Vibrio vulnificus interaction in the gills: Role of the RtxA13 toxin.</title>
        <authorList>
            <person name="Callol A."/>
            <person name="Pajuelo D."/>
            <person name="Ebbesson L."/>
            <person name="Teles M."/>
            <person name="MacKenzie S."/>
            <person name="Amaro C."/>
        </authorList>
    </citation>
    <scope>NUCLEOTIDE SEQUENCE</scope>
</reference>
<organism evidence="1">
    <name type="scientific">Anguilla anguilla</name>
    <name type="common">European freshwater eel</name>
    <name type="synonym">Muraena anguilla</name>
    <dbReference type="NCBI Taxonomy" id="7936"/>
    <lineage>
        <taxon>Eukaryota</taxon>
        <taxon>Metazoa</taxon>
        <taxon>Chordata</taxon>
        <taxon>Craniata</taxon>
        <taxon>Vertebrata</taxon>
        <taxon>Euteleostomi</taxon>
        <taxon>Actinopterygii</taxon>
        <taxon>Neopterygii</taxon>
        <taxon>Teleostei</taxon>
        <taxon>Anguilliformes</taxon>
        <taxon>Anguillidae</taxon>
        <taxon>Anguilla</taxon>
    </lineage>
</organism>
<evidence type="ECO:0000313" key="1">
    <source>
        <dbReference type="EMBL" id="JAH28264.1"/>
    </source>
</evidence>
<reference evidence="1" key="1">
    <citation type="submission" date="2014-11" db="EMBL/GenBank/DDBJ databases">
        <authorList>
            <person name="Amaro Gonzalez C."/>
        </authorList>
    </citation>
    <scope>NUCLEOTIDE SEQUENCE</scope>
</reference>
<dbReference type="AlphaFoldDB" id="A0A0E9RGR5"/>
<accession>A0A0E9RGR5</accession>
<proteinExistence type="predicted"/>
<sequence length="36" mass="4224">MHTVPTHHESPYNINSKCHSFSVSCAYEDILCFMFF</sequence>
<dbReference type="EMBL" id="GBXM01080313">
    <property type="protein sequence ID" value="JAH28264.1"/>
    <property type="molecule type" value="Transcribed_RNA"/>
</dbReference>
<name>A0A0E9RGR5_ANGAN</name>